<dbReference type="GO" id="GO:0030975">
    <property type="term" value="F:thiamine binding"/>
    <property type="evidence" value="ECO:0007669"/>
    <property type="project" value="TreeGrafter"/>
</dbReference>
<comment type="caution">
    <text evidence="3">The sequence shown here is derived from an EMBL/GenBank/DDBJ whole genome shotgun (WGS) entry which is preliminary data.</text>
</comment>
<evidence type="ECO:0000256" key="1">
    <source>
        <dbReference type="ARBA" id="ARBA00022729"/>
    </source>
</evidence>
<name>G7HWL0_9CORY</name>
<reference evidence="3 4" key="1">
    <citation type="journal article" date="2012" name="J. Bacteriol.">
        <title>Genome Sequence of Corynebacterium casei UCMA 3821, Isolated from a Smear-Ripened Cheese.</title>
        <authorList>
            <person name="Monnet C."/>
            <person name="Loux V."/>
            <person name="Bento P."/>
            <person name="Gibrat J.F."/>
            <person name="Straub C."/>
            <person name="Bonnarme P."/>
            <person name="Landaud S."/>
            <person name="Irlinger F."/>
        </authorList>
    </citation>
    <scope>NUCLEOTIDE SEQUENCE [LARGE SCALE GENOMIC DNA]</scope>
    <source>
        <strain evidence="3 4">UCMA 3821</strain>
    </source>
</reference>
<evidence type="ECO:0000256" key="2">
    <source>
        <dbReference type="SAM" id="SignalP"/>
    </source>
</evidence>
<dbReference type="EMBL" id="CAFW01000036">
    <property type="protein sequence ID" value="CCE54575.1"/>
    <property type="molecule type" value="Genomic_DNA"/>
</dbReference>
<dbReference type="GeneID" id="82878368"/>
<organism evidence="3 4">
    <name type="scientific">Corynebacterium casei UCMA 3821</name>
    <dbReference type="NCBI Taxonomy" id="1110505"/>
    <lineage>
        <taxon>Bacteria</taxon>
        <taxon>Bacillati</taxon>
        <taxon>Actinomycetota</taxon>
        <taxon>Actinomycetes</taxon>
        <taxon>Mycobacteriales</taxon>
        <taxon>Corynebacteriaceae</taxon>
        <taxon>Corynebacterium</taxon>
    </lineage>
</organism>
<dbReference type="PROSITE" id="PS51257">
    <property type="entry name" value="PROKAR_LIPOPROTEIN"/>
    <property type="match status" value="1"/>
</dbReference>
<evidence type="ECO:0000313" key="4">
    <source>
        <dbReference type="Proteomes" id="UP000004840"/>
    </source>
</evidence>
<dbReference type="Proteomes" id="UP000004840">
    <property type="component" value="Unassembled WGS sequence"/>
</dbReference>
<feature type="signal peptide" evidence="2">
    <location>
        <begin position="1"/>
        <end position="22"/>
    </location>
</feature>
<evidence type="ECO:0000313" key="3">
    <source>
        <dbReference type="EMBL" id="CCE54575.1"/>
    </source>
</evidence>
<dbReference type="RefSeq" id="WP_006822100.1">
    <property type="nucleotide sequence ID" value="NZ_CAFW01000036.1"/>
</dbReference>
<dbReference type="Gene3D" id="3.40.190.10">
    <property type="entry name" value="Periplasmic binding protein-like II"/>
    <property type="match status" value="2"/>
</dbReference>
<dbReference type="PANTHER" id="PTHR30006:SF2">
    <property type="entry name" value="ABC TRANSPORTER SUBSTRATE-BINDING PROTEIN"/>
    <property type="match status" value="1"/>
</dbReference>
<gene>
    <name evidence="3" type="ORF">CCAS_05010</name>
</gene>
<dbReference type="SUPFAM" id="SSF53850">
    <property type="entry name" value="Periplasmic binding protein-like II"/>
    <property type="match status" value="1"/>
</dbReference>
<dbReference type="GO" id="GO:0030288">
    <property type="term" value="C:outer membrane-bounded periplasmic space"/>
    <property type="evidence" value="ECO:0007669"/>
    <property type="project" value="TreeGrafter"/>
</dbReference>
<accession>G7HWL0</accession>
<keyword evidence="1 2" id="KW-0732">Signal</keyword>
<proteinExistence type="predicted"/>
<dbReference type="PANTHER" id="PTHR30006">
    <property type="entry name" value="THIAMINE-BINDING PERIPLASMIC PROTEIN-RELATED"/>
    <property type="match status" value="1"/>
</dbReference>
<dbReference type="GO" id="GO:0015888">
    <property type="term" value="P:thiamine transport"/>
    <property type="evidence" value="ECO:0007669"/>
    <property type="project" value="TreeGrafter"/>
</dbReference>
<dbReference type="AlphaFoldDB" id="G7HWL0"/>
<sequence>MMKTLRRLIALPIALTSALALAACGAESSADTESWRDATSAEDGGGMDALIEAAQAEGAFNSMGLYEDWANYGGILAAFSEKYDIEINNDVSTGASQDLINAVKNRQGQDDSLDYLDTGMSFADSADNEGLLAQYEPEVAGEIPAEMKSENNTWYNHLGGNMAIGCDAAAIDNCPESFADLKNPEYAGKIALTGDPTSSESAFMAVYAAALANDGSLDDVQPGIDFFAELSEAGNLVAVTGNEGTMETGETPILINWDYLMAPMAENLSGAGVDLQIIAPEEGTVSSYYAASLNADAPHPATARLFMEFLMSDEGQNLLLEGYVRPVRLQEMVDAGTVNQEALDRLPESILQEAPQPDLEQRATQQAVVVEQWAEAVA</sequence>
<dbReference type="Pfam" id="PF13343">
    <property type="entry name" value="SBP_bac_6"/>
    <property type="match status" value="1"/>
</dbReference>
<dbReference type="GO" id="GO:0030976">
    <property type="term" value="F:thiamine pyrophosphate binding"/>
    <property type="evidence" value="ECO:0007669"/>
    <property type="project" value="TreeGrafter"/>
</dbReference>
<feature type="chain" id="PRO_5003496427" evidence="2">
    <location>
        <begin position="23"/>
        <end position="378"/>
    </location>
</feature>
<protein>
    <submittedName>
        <fullName evidence="3">Iron-siderophore ABC transporter,substrate-binding protein</fullName>
    </submittedName>
</protein>